<dbReference type="PANTHER" id="PTHR47424">
    <property type="entry name" value="REGULATORY PROTEIN GAL4"/>
    <property type="match status" value="1"/>
</dbReference>
<feature type="region of interest" description="Disordered" evidence="6">
    <location>
        <begin position="1"/>
        <end position="28"/>
    </location>
</feature>
<accession>A0A8H4L911</accession>
<reference evidence="8 9" key="1">
    <citation type="submission" date="2020-01" db="EMBL/GenBank/DDBJ databases">
        <title>Identification and distribution of gene clusters putatively required for synthesis of sphingolipid metabolism inhibitors in phylogenetically diverse species of the filamentous fungus Fusarium.</title>
        <authorList>
            <person name="Kim H.-S."/>
            <person name="Busman M."/>
            <person name="Brown D.W."/>
            <person name="Divon H."/>
            <person name="Uhlig S."/>
            <person name="Proctor R.H."/>
        </authorList>
    </citation>
    <scope>NUCLEOTIDE SEQUENCE [LARGE SCALE GENOMIC DNA]</scope>
    <source>
        <strain evidence="8 9">NRRL 20459</strain>
    </source>
</reference>
<dbReference type="Pfam" id="PF04082">
    <property type="entry name" value="Fungal_trans"/>
    <property type="match status" value="1"/>
</dbReference>
<evidence type="ECO:0000256" key="4">
    <source>
        <dbReference type="ARBA" id="ARBA00023163"/>
    </source>
</evidence>
<feature type="compositionally biased region" description="Polar residues" evidence="6">
    <location>
        <begin position="110"/>
        <end position="133"/>
    </location>
</feature>
<evidence type="ECO:0000256" key="6">
    <source>
        <dbReference type="SAM" id="MobiDB-lite"/>
    </source>
</evidence>
<dbReference type="GO" id="GO:0008270">
    <property type="term" value="F:zinc ion binding"/>
    <property type="evidence" value="ECO:0007669"/>
    <property type="project" value="InterPro"/>
</dbReference>
<sequence>MEQDHSASALPATPPRSQRGTKRKRRRIQTACKSCQDRKTRCDGNRPACSACHRRGVGADCIYESFSASASYISSLEERLQRLEQCRNETRRRSSILIQDLVEHRAIPQNDASFNQASPDTQGASTTGYSPNTSRYASNVDGLATVSSTTESECLYGPSSTIAFVQFAHKQTARPDETTSLEPELEQQPDDQPTSIAIPEAIRDKDPAASVFPPRRTTDDFIRCFWEFVHPVFPVLHKTSFMKKYGLLWSAEESEMPNPRAEMDDAIFSSTLNLVLAIGCKFSESVPASNRASLAQTFYQRSRSIYRFEVLDSMSLPQVQMLLLTGVYLQSTQQATRCWNVIGMAIRVAQSVGLHVESPNQKQSQMSREMRRRVWHTCLVLDKLLSMTFGRPAMISTSWNVPFPSLIDDEYLSLDGEGTQPQGIPSRLGLLVWSSKLFLILDDILLNFNAPHPSKSVDTMTEKDFSVQQIISDVLTLNRRIDKFSESIPAYLRLEPEREPMARQQEKPIYSSALVETALTLNDQVPFQVSVLVLVFGHRDCRYESSQAILQSLRLDSTADDRKHPRQSRNYLQKLGLAFITFASAVTIVAARICPAVDAATLASFDMAWNHCLVILEYYKAQIPAADRAISTLQELRSRIDLSLSQGFHRTFQNMASPTAQDQQQMASLDLAQLDPLNIDSALGIWLSQDMDNLGWLEFQ</sequence>
<evidence type="ECO:0000256" key="3">
    <source>
        <dbReference type="ARBA" id="ARBA00023125"/>
    </source>
</evidence>
<evidence type="ECO:0000256" key="5">
    <source>
        <dbReference type="ARBA" id="ARBA00023242"/>
    </source>
</evidence>
<organism evidence="8 9">
    <name type="scientific">Fusarium albosuccineum</name>
    <dbReference type="NCBI Taxonomy" id="1237068"/>
    <lineage>
        <taxon>Eukaryota</taxon>
        <taxon>Fungi</taxon>
        <taxon>Dikarya</taxon>
        <taxon>Ascomycota</taxon>
        <taxon>Pezizomycotina</taxon>
        <taxon>Sordariomycetes</taxon>
        <taxon>Hypocreomycetidae</taxon>
        <taxon>Hypocreales</taxon>
        <taxon>Nectriaceae</taxon>
        <taxon>Fusarium</taxon>
        <taxon>Fusarium decemcellulare species complex</taxon>
    </lineage>
</organism>
<name>A0A8H4L911_9HYPO</name>
<dbReference type="Pfam" id="PF00172">
    <property type="entry name" value="Zn_clus"/>
    <property type="match status" value="1"/>
</dbReference>
<dbReference type="GO" id="GO:0000978">
    <property type="term" value="F:RNA polymerase II cis-regulatory region sequence-specific DNA binding"/>
    <property type="evidence" value="ECO:0007669"/>
    <property type="project" value="TreeGrafter"/>
</dbReference>
<keyword evidence="1" id="KW-0479">Metal-binding</keyword>
<dbReference type="CDD" id="cd12148">
    <property type="entry name" value="fungal_TF_MHR"/>
    <property type="match status" value="1"/>
</dbReference>
<protein>
    <submittedName>
        <fullName evidence="8">Fungal trans domain containing protein</fullName>
    </submittedName>
</protein>
<comment type="caution">
    <text evidence="8">The sequence shown here is derived from an EMBL/GenBank/DDBJ whole genome shotgun (WGS) entry which is preliminary data.</text>
</comment>
<dbReference type="GO" id="GO:0006351">
    <property type="term" value="P:DNA-templated transcription"/>
    <property type="evidence" value="ECO:0007669"/>
    <property type="project" value="InterPro"/>
</dbReference>
<evidence type="ECO:0000313" key="8">
    <source>
        <dbReference type="EMBL" id="KAF4463549.1"/>
    </source>
</evidence>
<keyword evidence="5" id="KW-0539">Nucleus</keyword>
<keyword evidence="2" id="KW-0805">Transcription regulation</keyword>
<dbReference type="Proteomes" id="UP000554235">
    <property type="component" value="Unassembled WGS sequence"/>
</dbReference>
<keyword evidence="4" id="KW-0804">Transcription</keyword>
<dbReference type="PANTHER" id="PTHR47424:SF3">
    <property type="entry name" value="REGULATORY PROTEIN GAL4"/>
    <property type="match status" value="1"/>
</dbReference>
<keyword evidence="3" id="KW-0238">DNA-binding</keyword>
<dbReference type="Gene3D" id="4.10.240.10">
    <property type="entry name" value="Zn(2)-C6 fungal-type DNA-binding domain"/>
    <property type="match status" value="1"/>
</dbReference>
<feature type="region of interest" description="Disordered" evidence="6">
    <location>
        <begin position="173"/>
        <end position="192"/>
    </location>
</feature>
<dbReference type="EMBL" id="JAADYS010001340">
    <property type="protein sequence ID" value="KAF4463549.1"/>
    <property type="molecule type" value="Genomic_DNA"/>
</dbReference>
<dbReference type="InterPro" id="IPR001138">
    <property type="entry name" value="Zn2Cys6_DnaBD"/>
</dbReference>
<dbReference type="AlphaFoldDB" id="A0A8H4L911"/>
<dbReference type="InterPro" id="IPR036864">
    <property type="entry name" value="Zn2-C6_fun-type_DNA-bd_sf"/>
</dbReference>
<dbReference type="InterPro" id="IPR007219">
    <property type="entry name" value="XnlR_reg_dom"/>
</dbReference>
<feature type="domain" description="Zn(2)-C6 fungal-type" evidence="7">
    <location>
        <begin position="31"/>
        <end position="63"/>
    </location>
</feature>
<dbReference type="GO" id="GO:0005634">
    <property type="term" value="C:nucleus"/>
    <property type="evidence" value="ECO:0007669"/>
    <property type="project" value="TreeGrafter"/>
</dbReference>
<dbReference type="GO" id="GO:0000435">
    <property type="term" value="P:positive regulation of transcription from RNA polymerase II promoter by galactose"/>
    <property type="evidence" value="ECO:0007669"/>
    <property type="project" value="TreeGrafter"/>
</dbReference>
<feature type="compositionally biased region" description="Basic residues" evidence="6">
    <location>
        <begin position="19"/>
        <end position="28"/>
    </location>
</feature>
<dbReference type="SUPFAM" id="SSF57701">
    <property type="entry name" value="Zn2/Cys6 DNA-binding domain"/>
    <property type="match status" value="1"/>
</dbReference>
<evidence type="ECO:0000313" key="9">
    <source>
        <dbReference type="Proteomes" id="UP000554235"/>
    </source>
</evidence>
<dbReference type="InterPro" id="IPR051127">
    <property type="entry name" value="Fungal_SecMet_Regulators"/>
</dbReference>
<feature type="region of interest" description="Disordered" evidence="6">
    <location>
        <begin position="109"/>
        <end position="133"/>
    </location>
</feature>
<dbReference type="SMART" id="SM00066">
    <property type="entry name" value="GAL4"/>
    <property type="match status" value="1"/>
</dbReference>
<dbReference type="CDD" id="cd00067">
    <property type="entry name" value="GAL4"/>
    <property type="match status" value="1"/>
</dbReference>
<dbReference type="GO" id="GO:0000981">
    <property type="term" value="F:DNA-binding transcription factor activity, RNA polymerase II-specific"/>
    <property type="evidence" value="ECO:0007669"/>
    <property type="project" value="InterPro"/>
</dbReference>
<gene>
    <name evidence="8" type="ORF">FALBO_9635</name>
</gene>
<dbReference type="OrthoDB" id="424974at2759"/>
<evidence type="ECO:0000256" key="2">
    <source>
        <dbReference type="ARBA" id="ARBA00023015"/>
    </source>
</evidence>
<keyword evidence="9" id="KW-1185">Reference proteome</keyword>
<dbReference type="PROSITE" id="PS50048">
    <property type="entry name" value="ZN2_CY6_FUNGAL_2"/>
    <property type="match status" value="1"/>
</dbReference>
<dbReference type="SMART" id="SM00906">
    <property type="entry name" value="Fungal_trans"/>
    <property type="match status" value="1"/>
</dbReference>
<evidence type="ECO:0000256" key="1">
    <source>
        <dbReference type="ARBA" id="ARBA00022723"/>
    </source>
</evidence>
<evidence type="ECO:0000259" key="7">
    <source>
        <dbReference type="PROSITE" id="PS50048"/>
    </source>
</evidence>
<proteinExistence type="predicted"/>